<sequence length="695" mass="76419">MAENTSEPEVIHYTHYCPPGVLRVIANGTATFVGEVDDFTVLKYPAEPGGDLHSLEHEYRIYKHIGPHPRIIAAKNFAKEGLYPERAPNGTIHEYLAEGGHSVTIQRRVAWVQQLVEAVQHLHRHNIIHTDLHPGNVLLDGALEIKLADMQCNLLSEQDETIWFGERGEPCRYYFPRDDSVLADVKTDLFALGSTIHFIMLGHEVFPDIVSGEDGWYDMVTSRFERSDFPSESHVCAGIAEKCWRGVTRVSAPHGGMVTWSAIVHLSFRGRHVDAGPPFPPPLLCRSANIITAAPYASGAETLIIRTTTALSLHARSGLAMATNDSSLGIPLPAVFPPNHNAGRSVLILVWILFGASTALVAARIYSKIAILKRFATDDVLMSLSWASTLVYSVAIQLSYHYGLGRHYEYLTIQTSFLLLKWAYVAFAFCIVGPLAGRVSFTLYLLSIIGKARHGMRYWLWSLAALQTVINIVLLTVTYSICGTNLAFIGTPSTTCFQPSQWSRFSLSAGAVNVATDACLTLAPTLLVLRLKTTSKAKLAAITLLSLSSVAMIAAIYRTIELRTVFARNNWDFTCKDDVIPYFAAATVEQNIIIIAASVPTVAPIFKSLKRRYGSTLSSSNASASSRQLSHDSAEIQHNMAKALGMNMPMLGNSVTITAGRAAKDSQEHILPLQELPAIKTTKQTRIEYIERDEG</sequence>
<evidence type="ECO:0000313" key="8">
    <source>
        <dbReference type="EMBL" id="TKA34492.1"/>
    </source>
</evidence>
<evidence type="ECO:0000256" key="1">
    <source>
        <dbReference type="ARBA" id="ARBA00004141"/>
    </source>
</evidence>
<feature type="transmembrane region" description="Helical" evidence="6">
    <location>
        <begin position="346"/>
        <end position="367"/>
    </location>
</feature>
<dbReference type="AlphaFoldDB" id="A0A4U0UHJ4"/>
<dbReference type="SMART" id="SM00220">
    <property type="entry name" value="S_TKc"/>
    <property type="match status" value="1"/>
</dbReference>
<organism evidence="8 9">
    <name type="scientific">Friedmanniomyces endolithicus</name>
    <dbReference type="NCBI Taxonomy" id="329885"/>
    <lineage>
        <taxon>Eukaryota</taxon>
        <taxon>Fungi</taxon>
        <taxon>Dikarya</taxon>
        <taxon>Ascomycota</taxon>
        <taxon>Pezizomycotina</taxon>
        <taxon>Dothideomycetes</taxon>
        <taxon>Dothideomycetidae</taxon>
        <taxon>Mycosphaerellales</taxon>
        <taxon>Teratosphaeriaceae</taxon>
        <taxon>Friedmanniomyces</taxon>
    </lineage>
</organism>
<dbReference type="STRING" id="329885.A0A4U0UHJ4"/>
<comment type="subcellular location">
    <subcellularLocation>
        <location evidence="1">Membrane</location>
        <topology evidence="1">Multi-pass membrane protein</topology>
    </subcellularLocation>
</comment>
<dbReference type="InterPro" id="IPR052337">
    <property type="entry name" value="SAT4-like"/>
</dbReference>
<feature type="transmembrane region" description="Helical" evidence="6">
    <location>
        <begin position="422"/>
        <end position="446"/>
    </location>
</feature>
<evidence type="ECO:0000313" key="9">
    <source>
        <dbReference type="Proteomes" id="UP000310066"/>
    </source>
</evidence>
<gene>
    <name evidence="8" type="ORF">B0A54_14195</name>
</gene>
<dbReference type="SUPFAM" id="SSF56112">
    <property type="entry name" value="Protein kinase-like (PK-like)"/>
    <property type="match status" value="1"/>
</dbReference>
<comment type="caution">
    <text evidence="8">The sequence shown here is derived from an EMBL/GenBank/DDBJ whole genome shotgun (WGS) entry which is preliminary data.</text>
</comment>
<dbReference type="GO" id="GO:0004672">
    <property type="term" value="F:protein kinase activity"/>
    <property type="evidence" value="ECO:0007669"/>
    <property type="project" value="InterPro"/>
</dbReference>
<dbReference type="Proteomes" id="UP000310066">
    <property type="component" value="Unassembled WGS sequence"/>
</dbReference>
<keyword evidence="3 6" id="KW-1133">Transmembrane helix</keyword>
<dbReference type="OrthoDB" id="1668230at2759"/>
<evidence type="ECO:0000256" key="4">
    <source>
        <dbReference type="ARBA" id="ARBA00023136"/>
    </source>
</evidence>
<dbReference type="PROSITE" id="PS50011">
    <property type="entry name" value="PROTEIN_KINASE_DOM"/>
    <property type="match status" value="1"/>
</dbReference>
<dbReference type="EMBL" id="NAJP01000080">
    <property type="protein sequence ID" value="TKA34492.1"/>
    <property type="molecule type" value="Genomic_DNA"/>
</dbReference>
<evidence type="ECO:0000256" key="3">
    <source>
        <dbReference type="ARBA" id="ARBA00022989"/>
    </source>
</evidence>
<dbReference type="Pfam" id="PF20684">
    <property type="entry name" value="Fung_rhodopsin"/>
    <property type="match status" value="1"/>
</dbReference>
<accession>A0A4U0UHJ4</accession>
<evidence type="ECO:0000256" key="5">
    <source>
        <dbReference type="ARBA" id="ARBA00038359"/>
    </source>
</evidence>
<dbReference type="Pfam" id="PF00069">
    <property type="entry name" value="Pkinase"/>
    <property type="match status" value="1"/>
</dbReference>
<dbReference type="CDD" id="cd00180">
    <property type="entry name" value="PKc"/>
    <property type="match status" value="1"/>
</dbReference>
<dbReference type="InterPro" id="IPR000719">
    <property type="entry name" value="Prot_kinase_dom"/>
</dbReference>
<feature type="transmembrane region" description="Helical" evidence="6">
    <location>
        <begin position="458"/>
        <end position="481"/>
    </location>
</feature>
<name>A0A4U0UHJ4_9PEZI</name>
<feature type="transmembrane region" description="Helical" evidence="6">
    <location>
        <begin position="541"/>
        <end position="560"/>
    </location>
</feature>
<evidence type="ECO:0000256" key="2">
    <source>
        <dbReference type="ARBA" id="ARBA00022692"/>
    </source>
</evidence>
<protein>
    <recommendedName>
        <fullName evidence="7">Protein kinase domain-containing protein</fullName>
    </recommendedName>
</protein>
<proteinExistence type="inferred from homology"/>
<comment type="similarity">
    <text evidence="5">Belongs to the SAT4 family.</text>
</comment>
<reference evidence="8 9" key="1">
    <citation type="submission" date="2017-03" db="EMBL/GenBank/DDBJ databases">
        <title>Genomes of endolithic fungi from Antarctica.</title>
        <authorList>
            <person name="Coleine C."/>
            <person name="Masonjones S."/>
            <person name="Stajich J.E."/>
        </authorList>
    </citation>
    <scope>NUCLEOTIDE SEQUENCE [LARGE SCALE GENOMIC DNA]</scope>
    <source>
        <strain evidence="8 9">CCFEE 5311</strain>
    </source>
</reference>
<keyword evidence="4 6" id="KW-0472">Membrane</keyword>
<feature type="transmembrane region" description="Helical" evidence="6">
    <location>
        <begin position="379"/>
        <end position="402"/>
    </location>
</feature>
<feature type="domain" description="Protein kinase" evidence="7">
    <location>
        <begin position="1"/>
        <end position="328"/>
    </location>
</feature>
<keyword evidence="2 6" id="KW-0812">Transmembrane</keyword>
<dbReference type="PANTHER" id="PTHR33048:SF47">
    <property type="entry name" value="INTEGRAL MEMBRANE PROTEIN-RELATED"/>
    <property type="match status" value="1"/>
</dbReference>
<dbReference type="PANTHER" id="PTHR33048">
    <property type="entry name" value="PTH11-LIKE INTEGRAL MEMBRANE PROTEIN (AFU_ORTHOLOGUE AFUA_5G11245)"/>
    <property type="match status" value="1"/>
</dbReference>
<evidence type="ECO:0000259" key="7">
    <source>
        <dbReference type="PROSITE" id="PS50011"/>
    </source>
</evidence>
<feature type="transmembrane region" description="Helical" evidence="6">
    <location>
        <begin position="507"/>
        <end position="529"/>
    </location>
</feature>
<dbReference type="InterPro" id="IPR011009">
    <property type="entry name" value="Kinase-like_dom_sf"/>
</dbReference>
<dbReference type="GO" id="GO:0016020">
    <property type="term" value="C:membrane"/>
    <property type="evidence" value="ECO:0007669"/>
    <property type="project" value="UniProtKB-SubCell"/>
</dbReference>
<dbReference type="InterPro" id="IPR049326">
    <property type="entry name" value="Rhodopsin_dom_fungi"/>
</dbReference>
<evidence type="ECO:0000256" key="6">
    <source>
        <dbReference type="SAM" id="Phobius"/>
    </source>
</evidence>
<dbReference type="GO" id="GO:0005524">
    <property type="term" value="F:ATP binding"/>
    <property type="evidence" value="ECO:0007669"/>
    <property type="project" value="InterPro"/>
</dbReference>
<feature type="transmembrane region" description="Helical" evidence="6">
    <location>
        <begin position="580"/>
        <end position="606"/>
    </location>
</feature>
<dbReference type="Gene3D" id="1.10.510.10">
    <property type="entry name" value="Transferase(Phosphotransferase) domain 1"/>
    <property type="match status" value="1"/>
</dbReference>